<organism evidence="3 4">
    <name type="scientific">Mycobacterium kiyosense</name>
    <dbReference type="NCBI Taxonomy" id="2871094"/>
    <lineage>
        <taxon>Bacteria</taxon>
        <taxon>Bacillati</taxon>
        <taxon>Actinomycetota</taxon>
        <taxon>Actinomycetes</taxon>
        <taxon>Mycobacteriales</taxon>
        <taxon>Mycobacteriaceae</taxon>
        <taxon>Mycobacterium</taxon>
    </lineage>
</organism>
<keyword evidence="2" id="KW-0472">Membrane</keyword>
<proteinExistence type="predicted"/>
<feature type="transmembrane region" description="Helical" evidence="2">
    <location>
        <begin position="40"/>
        <end position="58"/>
    </location>
</feature>
<sequence length="115" mass="10991">MRGLRAAPGGVAVGTGAAVGIRVGALLGGVNVVTVSGGSGVRAVLGGVLGAAGLRGVVEITLRGVGAPTVALVVALSPLLMMTAVATAPTATTAPKKRAMGRQRRLAGQAHSSSS</sequence>
<keyword evidence="2" id="KW-0812">Transmembrane</keyword>
<gene>
    <name evidence="3" type="ORF">Mkiyose1413_07880</name>
</gene>
<keyword evidence="2" id="KW-1133">Transmembrane helix</keyword>
<reference evidence="3" key="1">
    <citation type="submission" date="2022-08" db="EMBL/GenBank/DDBJ databases">
        <title>Mycobacterium kiyosense sp. nov., scotochromogenic slow-glowing species isolated from respiratory specimens.</title>
        <authorList>
            <person name="Fukano H."/>
            <person name="Kazumi Y."/>
            <person name="Sakagami N."/>
            <person name="Ato M."/>
            <person name="Mitarai S."/>
            <person name="Hoshino Y."/>
        </authorList>
    </citation>
    <scope>NUCLEOTIDE SEQUENCE</scope>
    <source>
        <strain evidence="3">1413</strain>
    </source>
</reference>
<feature type="region of interest" description="Disordered" evidence="1">
    <location>
        <begin position="90"/>
        <end position="115"/>
    </location>
</feature>
<evidence type="ECO:0000313" key="4">
    <source>
        <dbReference type="Proteomes" id="UP001064782"/>
    </source>
</evidence>
<dbReference type="AlphaFoldDB" id="A0A9P3USY3"/>
<protein>
    <submittedName>
        <fullName evidence="3">Uncharacterized protein</fullName>
    </submittedName>
</protein>
<evidence type="ECO:0000256" key="1">
    <source>
        <dbReference type="SAM" id="MobiDB-lite"/>
    </source>
</evidence>
<evidence type="ECO:0000256" key="2">
    <source>
        <dbReference type="SAM" id="Phobius"/>
    </source>
</evidence>
<feature type="transmembrane region" description="Helical" evidence="2">
    <location>
        <begin position="12"/>
        <end position="33"/>
    </location>
</feature>
<comment type="caution">
    <text evidence="3">The sequence shown here is derived from an EMBL/GenBank/DDBJ whole genome shotgun (WGS) entry which is preliminary data.</text>
</comment>
<feature type="compositionally biased region" description="Basic residues" evidence="1">
    <location>
        <begin position="95"/>
        <end position="105"/>
    </location>
</feature>
<evidence type="ECO:0000313" key="3">
    <source>
        <dbReference type="EMBL" id="GLD28905.1"/>
    </source>
</evidence>
<dbReference type="EMBL" id="BRZI01000003">
    <property type="protein sequence ID" value="GLD28905.1"/>
    <property type="molecule type" value="Genomic_DNA"/>
</dbReference>
<keyword evidence="4" id="KW-1185">Reference proteome</keyword>
<dbReference type="Proteomes" id="UP001064782">
    <property type="component" value="Unassembled WGS sequence"/>
</dbReference>
<accession>A0A9P3USY3</accession>
<name>A0A9P3USY3_9MYCO</name>
<feature type="transmembrane region" description="Helical" evidence="2">
    <location>
        <begin position="70"/>
        <end position="94"/>
    </location>
</feature>